<keyword evidence="2" id="KW-0378">Hydrolase</keyword>
<accession>A0A847D3M6</accession>
<dbReference type="InterPro" id="IPR027417">
    <property type="entry name" value="P-loop_NTPase"/>
</dbReference>
<proteinExistence type="predicted"/>
<evidence type="ECO:0000259" key="1">
    <source>
        <dbReference type="Pfam" id="PF04851"/>
    </source>
</evidence>
<evidence type="ECO:0000313" key="3">
    <source>
        <dbReference type="Proteomes" id="UP000589373"/>
    </source>
</evidence>
<protein>
    <submittedName>
        <fullName evidence="2">DEAD/DEAH box helicase family protein</fullName>
    </submittedName>
</protein>
<dbReference type="GO" id="GO:0003677">
    <property type="term" value="F:DNA binding"/>
    <property type="evidence" value="ECO:0007669"/>
    <property type="project" value="InterPro"/>
</dbReference>
<dbReference type="Pfam" id="PF04851">
    <property type="entry name" value="ResIII"/>
    <property type="match status" value="1"/>
</dbReference>
<keyword evidence="2" id="KW-0547">Nucleotide-binding</keyword>
<comment type="caution">
    <text evidence="2">The sequence shown here is derived from an EMBL/GenBank/DDBJ whole genome shotgun (WGS) entry which is preliminary data.</text>
</comment>
<evidence type="ECO:0000313" key="2">
    <source>
        <dbReference type="EMBL" id="NLD31195.1"/>
    </source>
</evidence>
<dbReference type="GO" id="GO:0005524">
    <property type="term" value="F:ATP binding"/>
    <property type="evidence" value="ECO:0007669"/>
    <property type="project" value="InterPro"/>
</dbReference>
<sequence length="739" mass="85039">MVTGLTLNLFDFQEKAVMQLLDLTTDSRCKQTIVVKSPTGSGKTIILIGFVDEYLNKVNSNTAIVWLCPGKGDLEEQSRQKMMKVAPHRTTQNLFDALRNGFPSESTTFINWELVTKKGNTAIKDSERKNLYDRIAEAHRSGMDFIVIIDEEHSNNTAKAKDIIDHFSAKNIIRVSATAVENKRYEFYEIDELDVIDEGLITKALYVNEGIEDNVEITDDYEYLLDLADAKRKAIAARYQEVLPEGKVIRPLALIQFPNGQPETIRAVERKLESMGYTYDNGMVSIWMSEDKRDLPENLTENDAQPVFLLMKQAISTGWDCPRAKILVKLREGMSEQFEIQTIGRIRRMPEAKHYDDDLLDFCSVYTFDEKYKAGLLATMDKAYETRRLFLKPKCKTFTLEKEYRDLDFDGLGEREVLNRIYDALVEKYHLTSDKQRNRMILAGNGYVIGDEILGQALHGVFVRTDMVAEATSYYGTRKRVDTHKHGMQLLHSTDAIKTAIGLSTGKVKTILERLFRKGGNPKKKLLALNTAEFYAFVINNEHLLRDEFRKITSGMSQQLGLTLEPKKGVFHIPEQDFFKYDPGVKEEIEYLSNAYQEYTSGYATSLVRSISEQLFEQYCESRDDIEWVYKNGDTGQQYFSIVYLDALRHQWLFYADYIVMKKDGTVWVIETKGGESKGKDKNIDPQIENKFNAFKSYAAKHGLHWGFVRDKDNRLYINNTEFAIDMADDHWKPISLVF</sequence>
<dbReference type="InterPro" id="IPR050742">
    <property type="entry name" value="Helicase_Restrict-Modif_Enz"/>
</dbReference>
<dbReference type="AlphaFoldDB" id="A0A847D3M6"/>
<keyword evidence="2" id="KW-0347">Helicase</keyword>
<dbReference type="InterPro" id="IPR006935">
    <property type="entry name" value="Helicase/UvrB_N"/>
</dbReference>
<organism evidence="2 3">
    <name type="scientific">Trichococcus flocculiformis</name>
    <dbReference type="NCBI Taxonomy" id="82803"/>
    <lineage>
        <taxon>Bacteria</taxon>
        <taxon>Bacillati</taxon>
        <taxon>Bacillota</taxon>
        <taxon>Bacilli</taxon>
        <taxon>Lactobacillales</taxon>
        <taxon>Carnobacteriaceae</taxon>
        <taxon>Trichococcus</taxon>
    </lineage>
</organism>
<dbReference type="Proteomes" id="UP000589373">
    <property type="component" value="Unassembled WGS sequence"/>
</dbReference>
<keyword evidence="2" id="KW-0067">ATP-binding</keyword>
<name>A0A847D3M6_9LACT</name>
<dbReference type="EMBL" id="JAAZCD010000065">
    <property type="protein sequence ID" value="NLD31195.1"/>
    <property type="molecule type" value="Genomic_DNA"/>
</dbReference>
<dbReference type="GO" id="GO:0004386">
    <property type="term" value="F:helicase activity"/>
    <property type="evidence" value="ECO:0007669"/>
    <property type="project" value="UniProtKB-KW"/>
</dbReference>
<dbReference type="SUPFAM" id="SSF52540">
    <property type="entry name" value="P-loop containing nucleoside triphosphate hydrolases"/>
    <property type="match status" value="2"/>
</dbReference>
<gene>
    <name evidence="2" type="ORF">GX662_02910</name>
</gene>
<dbReference type="PANTHER" id="PTHR47396">
    <property type="entry name" value="TYPE I RESTRICTION ENZYME ECOKI R PROTEIN"/>
    <property type="match status" value="1"/>
</dbReference>
<reference evidence="2 3" key="1">
    <citation type="journal article" date="2020" name="Biotechnol. Biofuels">
        <title>New insights from the biogas microbiome by comprehensive genome-resolved metagenomics of nearly 1600 species originating from multiple anaerobic digesters.</title>
        <authorList>
            <person name="Campanaro S."/>
            <person name="Treu L."/>
            <person name="Rodriguez-R L.M."/>
            <person name="Kovalovszki A."/>
            <person name="Ziels R.M."/>
            <person name="Maus I."/>
            <person name="Zhu X."/>
            <person name="Kougias P.G."/>
            <person name="Basile A."/>
            <person name="Luo G."/>
            <person name="Schluter A."/>
            <person name="Konstantinidis K.T."/>
            <person name="Angelidaki I."/>
        </authorList>
    </citation>
    <scope>NUCLEOTIDE SEQUENCE [LARGE SCALE GENOMIC DNA]</scope>
    <source>
        <strain evidence="2">AS07pgkLD_105</strain>
    </source>
</reference>
<dbReference type="GO" id="GO:0016787">
    <property type="term" value="F:hydrolase activity"/>
    <property type="evidence" value="ECO:0007669"/>
    <property type="project" value="InterPro"/>
</dbReference>
<dbReference type="GO" id="GO:0005829">
    <property type="term" value="C:cytosol"/>
    <property type="evidence" value="ECO:0007669"/>
    <property type="project" value="TreeGrafter"/>
</dbReference>
<dbReference type="Gene3D" id="3.40.50.300">
    <property type="entry name" value="P-loop containing nucleotide triphosphate hydrolases"/>
    <property type="match status" value="2"/>
</dbReference>
<dbReference type="PANTHER" id="PTHR47396:SF1">
    <property type="entry name" value="ATP-DEPENDENT HELICASE IRC3-RELATED"/>
    <property type="match status" value="1"/>
</dbReference>
<dbReference type="RefSeq" id="WP_276641932.1">
    <property type="nucleotide sequence ID" value="NZ_JAAZCD010000065.1"/>
</dbReference>
<feature type="domain" description="Helicase/UvrB N-terminal" evidence="1">
    <location>
        <begin position="7"/>
        <end position="179"/>
    </location>
</feature>